<dbReference type="Proteomes" id="UP001272325">
    <property type="component" value="Unassembled WGS sequence"/>
</dbReference>
<sequence length="433" mass="47086">MVFYQDKNIKLGLVASALAVILTGCGGDDSSGGSPNSPTPSTTQSNTTSEVAALNTRMDAINYNVTTISDTSLCNNAVSSNYLISTDHFNIVTETGYEVSQANAIRAAQMAEIVWQDMIAEDMFDIDAANDTTIKSEAWTVCLKTASDSGFKGSALDYNELEMVYTAAAASDYVIMLHEMTHVLGENISYLNAVDNGQTYTMNTSTMRWIKEAIATIAAEQAQIYNSEIESTFYSATGSSVVSPALINNYNDSSNAGLTSYEGYDEYYYYATMLQAIQDQGTNFALKDWLYLYSDYDVLTDTTALETRFNTLLSNKGITSFTLADLQTAAGFQTHIVNYIADNYDKTVSFSADRTYTNFFIETDSIYQPSIEAVVSSSDSSKILYTTKNISDGDYKLYAVTSSSDNYGPVNITISGGVIAGSLDLNSLPAFVD</sequence>
<feature type="compositionally biased region" description="Low complexity" evidence="1">
    <location>
        <begin position="31"/>
        <end position="48"/>
    </location>
</feature>
<organism evidence="2 3">
    <name type="scientific">Vibrio plantisponsor</name>
    <dbReference type="NCBI Taxonomy" id="664643"/>
    <lineage>
        <taxon>Bacteria</taxon>
        <taxon>Pseudomonadati</taxon>
        <taxon>Pseudomonadota</taxon>
        <taxon>Gammaproteobacteria</taxon>
        <taxon>Vibrionales</taxon>
        <taxon>Vibrionaceae</taxon>
        <taxon>Vibrio</taxon>
    </lineage>
</organism>
<dbReference type="RefSeq" id="WP_102940012.1">
    <property type="nucleotide sequence ID" value="NZ_AP024894.1"/>
</dbReference>
<protein>
    <recommendedName>
        <fullName evidence="4">Lipoprotein</fullName>
    </recommendedName>
</protein>
<proteinExistence type="predicted"/>
<accession>A0ABU4IMD7</accession>
<evidence type="ECO:0000256" key="1">
    <source>
        <dbReference type="SAM" id="MobiDB-lite"/>
    </source>
</evidence>
<name>A0ABU4IMD7_9VIBR</name>
<comment type="caution">
    <text evidence="2">The sequence shown here is derived from an EMBL/GenBank/DDBJ whole genome shotgun (WGS) entry which is preliminary data.</text>
</comment>
<reference evidence="2 3" key="1">
    <citation type="submission" date="2023-11" db="EMBL/GenBank/DDBJ databases">
        <title>Plant-associative lifestyle of Vibrio porteresiae and its evolutionary dynamics.</title>
        <authorList>
            <person name="Rameshkumar N."/>
            <person name="Kirti K."/>
        </authorList>
    </citation>
    <scope>NUCLEOTIDE SEQUENCE [LARGE SCALE GENOMIC DNA]</scope>
    <source>
        <strain evidence="2 3">MSSRF60</strain>
    </source>
</reference>
<keyword evidence="3" id="KW-1185">Reference proteome</keyword>
<dbReference type="EMBL" id="JAWRCN010000002">
    <property type="protein sequence ID" value="MDW6019722.1"/>
    <property type="molecule type" value="Genomic_DNA"/>
</dbReference>
<dbReference type="PROSITE" id="PS51257">
    <property type="entry name" value="PROKAR_LIPOPROTEIN"/>
    <property type="match status" value="1"/>
</dbReference>
<evidence type="ECO:0000313" key="3">
    <source>
        <dbReference type="Proteomes" id="UP001272325"/>
    </source>
</evidence>
<feature type="region of interest" description="Disordered" evidence="1">
    <location>
        <begin position="29"/>
        <end position="48"/>
    </location>
</feature>
<evidence type="ECO:0000313" key="2">
    <source>
        <dbReference type="EMBL" id="MDW6019722.1"/>
    </source>
</evidence>
<evidence type="ECO:0008006" key="4">
    <source>
        <dbReference type="Google" id="ProtNLM"/>
    </source>
</evidence>
<gene>
    <name evidence="2" type="ORF">SBW85_18630</name>
</gene>